<dbReference type="PANTHER" id="PTHR27003:SF361">
    <property type="entry name" value="PROTEIN KINASE DOMAIN-CONTAINING PROTEIN"/>
    <property type="match status" value="1"/>
</dbReference>
<evidence type="ECO:0000256" key="3">
    <source>
        <dbReference type="ARBA" id="ARBA00022741"/>
    </source>
</evidence>
<dbReference type="GO" id="GO:0005524">
    <property type="term" value="F:ATP binding"/>
    <property type="evidence" value="ECO:0007669"/>
    <property type="project" value="UniProtKB-KW"/>
</dbReference>
<keyword evidence="5" id="KW-0067">ATP-binding</keyword>
<dbReference type="SUPFAM" id="SSF56112">
    <property type="entry name" value="Protein kinase-like (PK-like)"/>
    <property type="match status" value="1"/>
</dbReference>
<organism evidence="7 8">
    <name type="scientific">Centaurea solstitialis</name>
    <name type="common">yellow star-thistle</name>
    <dbReference type="NCBI Taxonomy" id="347529"/>
    <lineage>
        <taxon>Eukaryota</taxon>
        <taxon>Viridiplantae</taxon>
        <taxon>Streptophyta</taxon>
        <taxon>Embryophyta</taxon>
        <taxon>Tracheophyta</taxon>
        <taxon>Spermatophyta</taxon>
        <taxon>Magnoliopsida</taxon>
        <taxon>eudicotyledons</taxon>
        <taxon>Gunneridae</taxon>
        <taxon>Pentapetalae</taxon>
        <taxon>asterids</taxon>
        <taxon>campanulids</taxon>
        <taxon>Asterales</taxon>
        <taxon>Asteraceae</taxon>
        <taxon>Carduoideae</taxon>
        <taxon>Cardueae</taxon>
        <taxon>Centaureinae</taxon>
        <taxon>Centaurea</taxon>
    </lineage>
</organism>
<dbReference type="Gene3D" id="3.30.200.20">
    <property type="entry name" value="Phosphorylase Kinase, domain 1"/>
    <property type="match status" value="1"/>
</dbReference>
<sequence length="338" mass="38266">MSGLRESQHLRLQLQEIQLATNNFETCIGKGGYGWVYKGQLSIAGKPTTVAVKRLNERFGQGLKEFMTEIQLLTGQSHPNLISLLGYCDEGNEKIIVYEYAKHGSLDRYLSNTDYTITPLTWQERLGICVDAARGLDHLHSHVGVHQTIIHRDIKSANILLDENWVAKISDLGLSKLSLAGLNRSAVVSHPCGTPGYCEPEYFLTGIVKKESDVYSFGMVLFEVLCGRLCSFKHDDGLFISARLVKDHYENNKLIEMIDPGVREEMSLESMNKFAAIAYGCLRDDRGGRPAMDLVVKELLESLKVQVEYELEKEKKLKGLEFDDSEEYWETRLPRGWQ</sequence>
<keyword evidence="1" id="KW-0723">Serine/threonine-protein kinase</keyword>
<dbReference type="GO" id="GO:0004714">
    <property type="term" value="F:transmembrane receptor protein tyrosine kinase activity"/>
    <property type="evidence" value="ECO:0007669"/>
    <property type="project" value="InterPro"/>
</dbReference>
<evidence type="ECO:0000259" key="6">
    <source>
        <dbReference type="PROSITE" id="PS50011"/>
    </source>
</evidence>
<evidence type="ECO:0000256" key="4">
    <source>
        <dbReference type="ARBA" id="ARBA00022777"/>
    </source>
</evidence>
<keyword evidence="8" id="KW-1185">Reference proteome</keyword>
<proteinExistence type="predicted"/>
<evidence type="ECO:0000256" key="5">
    <source>
        <dbReference type="ARBA" id="ARBA00022840"/>
    </source>
</evidence>
<dbReference type="InterPro" id="IPR045272">
    <property type="entry name" value="ANXUR1/2-like"/>
</dbReference>
<keyword evidence="2" id="KW-0808">Transferase</keyword>
<dbReference type="InterPro" id="IPR008271">
    <property type="entry name" value="Ser/Thr_kinase_AS"/>
</dbReference>
<evidence type="ECO:0000313" key="7">
    <source>
        <dbReference type="EMBL" id="KAJ9535063.1"/>
    </source>
</evidence>
<evidence type="ECO:0000256" key="2">
    <source>
        <dbReference type="ARBA" id="ARBA00022679"/>
    </source>
</evidence>
<gene>
    <name evidence="7" type="ORF">OSB04_un001865</name>
</gene>
<dbReference type="InterPro" id="IPR000719">
    <property type="entry name" value="Prot_kinase_dom"/>
</dbReference>
<dbReference type="InterPro" id="IPR001245">
    <property type="entry name" value="Ser-Thr/Tyr_kinase_cat_dom"/>
</dbReference>
<feature type="domain" description="Protein kinase" evidence="6">
    <location>
        <begin position="22"/>
        <end position="303"/>
    </location>
</feature>
<dbReference type="Pfam" id="PF07714">
    <property type="entry name" value="PK_Tyr_Ser-Thr"/>
    <property type="match status" value="1"/>
</dbReference>
<reference evidence="7" key="1">
    <citation type="submission" date="2023-03" db="EMBL/GenBank/DDBJ databases">
        <title>Chromosome-scale reference genome and RAD-based genetic map of yellow starthistle (Centaurea solstitialis) reveal putative structural variation and QTLs associated with invader traits.</title>
        <authorList>
            <person name="Reatini B."/>
            <person name="Cang F.A."/>
            <person name="Jiang Q."/>
            <person name="Mckibben M.T.W."/>
            <person name="Barker M.S."/>
            <person name="Rieseberg L.H."/>
            <person name="Dlugosch K.M."/>
        </authorList>
    </citation>
    <scope>NUCLEOTIDE SEQUENCE</scope>
    <source>
        <strain evidence="7">CAN-66</strain>
        <tissue evidence="7">Leaf</tissue>
    </source>
</reference>
<dbReference type="InterPro" id="IPR011009">
    <property type="entry name" value="Kinase-like_dom_sf"/>
</dbReference>
<keyword evidence="4" id="KW-0418">Kinase</keyword>
<dbReference type="PROSITE" id="PS50011">
    <property type="entry name" value="PROTEIN_KINASE_DOM"/>
    <property type="match status" value="1"/>
</dbReference>
<evidence type="ECO:0000256" key="1">
    <source>
        <dbReference type="ARBA" id="ARBA00022527"/>
    </source>
</evidence>
<dbReference type="PANTHER" id="PTHR27003">
    <property type="entry name" value="OS07G0166700 PROTEIN"/>
    <property type="match status" value="1"/>
</dbReference>
<protein>
    <recommendedName>
        <fullName evidence="6">Protein kinase domain-containing protein</fullName>
    </recommendedName>
</protein>
<evidence type="ECO:0000313" key="8">
    <source>
        <dbReference type="Proteomes" id="UP001172457"/>
    </source>
</evidence>
<dbReference type="Gene3D" id="1.10.510.10">
    <property type="entry name" value="Transferase(Phosphotransferase) domain 1"/>
    <property type="match status" value="1"/>
</dbReference>
<keyword evidence="3" id="KW-0547">Nucleotide-binding</keyword>
<dbReference type="EMBL" id="JARYMX010000895">
    <property type="protein sequence ID" value="KAJ9535063.1"/>
    <property type="molecule type" value="Genomic_DNA"/>
</dbReference>
<dbReference type="PROSITE" id="PS00108">
    <property type="entry name" value="PROTEIN_KINASE_ST"/>
    <property type="match status" value="1"/>
</dbReference>
<dbReference type="GO" id="GO:0004674">
    <property type="term" value="F:protein serine/threonine kinase activity"/>
    <property type="evidence" value="ECO:0007669"/>
    <property type="project" value="UniProtKB-KW"/>
</dbReference>
<dbReference type="FunFam" id="3.30.200.20:FF:000039">
    <property type="entry name" value="receptor-like protein kinase FERONIA"/>
    <property type="match status" value="1"/>
</dbReference>
<dbReference type="SMART" id="SM00220">
    <property type="entry name" value="S_TKc"/>
    <property type="match status" value="1"/>
</dbReference>
<dbReference type="Proteomes" id="UP001172457">
    <property type="component" value="Unassembled WGS sequence"/>
</dbReference>
<name>A0AA38S3C8_9ASTR</name>
<accession>A0AA38S3C8</accession>
<feature type="non-terminal residue" evidence="7">
    <location>
        <position position="1"/>
    </location>
</feature>
<comment type="caution">
    <text evidence="7">The sequence shown here is derived from an EMBL/GenBank/DDBJ whole genome shotgun (WGS) entry which is preliminary data.</text>
</comment>
<dbReference type="GO" id="GO:0005886">
    <property type="term" value="C:plasma membrane"/>
    <property type="evidence" value="ECO:0007669"/>
    <property type="project" value="TreeGrafter"/>
</dbReference>
<dbReference type="AlphaFoldDB" id="A0AA38S3C8"/>
<dbReference type="GO" id="GO:0009506">
    <property type="term" value="C:plasmodesma"/>
    <property type="evidence" value="ECO:0007669"/>
    <property type="project" value="TreeGrafter"/>
</dbReference>